<dbReference type="Proteomes" id="UP000541154">
    <property type="component" value="Unassembled WGS sequence"/>
</dbReference>
<proteinExistence type="predicted"/>
<name>A0A8H6AGN7_PETAA</name>
<dbReference type="AlphaFoldDB" id="A0A8H6AGN7"/>
<gene>
    <name evidence="1" type="ORF">ETB97_008673</name>
</gene>
<organism evidence="1 2">
    <name type="scientific">Petromyces alliaceus</name>
    <name type="common">Aspergillus alliaceus</name>
    <dbReference type="NCBI Taxonomy" id="209559"/>
    <lineage>
        <taxon>Eukaryota</taxon>
        <taxon>Fungi</taxon>
        <taxon>Dikarya</taxon>
        <taxon>Ascomycota</taxon>
        <taxon>Pezizomycotina</taxon>
        <taxon>Eurotiomycetes</taxon>
        <taxon>Eurotiomycetidae</taxon>
        <taxon>Eurotiales</taxon>
        <taxon>Aspergillaceae</taxon>
        <taxon>Aspergillus</taxon>
        <taxon>Aspergillus subgen. Circumdati</taxon>
    </lineage>
</organism>
<evidence type="ECO:0000313" key="1">
    <source>
        <dbReference type="EMBL" id="KAF5866869.1"/>
    </source>
</evidence>
<accession>A0A8H6AGN7</accession>
<dbReference type="EMBL" id="SPNV01000004">
    <property type="protein sequence ID" value="KAF5866869.1"/>
    <property type="molecule type" value="Genomic_DNA"/>
</dbReference>
<protein>
    <submittedName>
        <fullName evidence="1">Uncharacterized protein</fullName>
    </submittedName>
</protein>
<sequence>MDIQLSPEDSSLNVRTSSLNFDPMWISTPSIEHSLTSYTIPNTTDKIVVKGPASKSDAIPDDTSCSVPCSPYHIPRMNDGNHGFAVTLPPDFAAFKNQIVV</sequence>
<keyword evidence="2" id="KW-1185">Reference proteome</keyword>
<evidence type="ECO:0000313" key="2">
    <source>
        <dbReference type="Proteomes" id="UP000541154"/>
    </source>
</evidence>
<reference evidence="1 2" key="1">
    <citation type="submission" date="2019-04" db="EMBL/GenBank/DDBJ databases">
        <title>Aspergillus burnettii sp. nov., novel species from soil in southeast Queensland.</title>
        <authorList>
            <person name="Gilchrist C.L.M."/>
            <person name="Pitt J.I."/>
            <person name="Lange L."/>
            <person name="Lacey H.J."/>
            <person name="Vuong D."/>
            <person name="Midgley D.J."/>
            <person name="Greenfield P."/>
            <person name="Bradbury M."/>
            <person name="Lacey E."/>
            <person name="Busk P.K."/>
            <person name="Pilgaard B."/>
            <person name="Chooi Y.H."/>
            <person name="Piggott A.M."/>
        </authorList>
    </citation>
    <scope>NUCLEOTIDE SEQUENCE [LARGE SCALE GENOMIC DNA]</scope>
    <source>
        <strain evidence="1 2">FRR 5400</strain>
    </source>
</reference>
<comment type="caution">
    <text evidence="1">The sequence shown here is derived from an EMBL/GenBank/DDBJ whole genome shotgun (WGS) entry which is preliminary data.</text>
</comment>